<accession>A0A1M5PSV7</accession>
<keyword evidence="1" id="KW-0732">Signal</keyword>
<sequence>MKSLFCSFVLLLGLLTCTSITNAQRVNINPTTVTFNAAAGESSSQTITVSNISNEKQVFQLSLGDWLRDSLGNHQYLKAGALSRSCANWIKLDNSFIEIEPRVSKDIRITLNAPTDSLQLKEMKWAMLFVQNVKEQENSNKKKGKVNAVINEIFRFGIHLYQVPPGVNRFEAKAIDLRPDKTIKGTYNFLIRNTGNVMLQCRARLELTNMETGEEIKLDVVEFPVFPDAKRMIALSLPGTLKKGRYSALAMLEYHEDMPLEAIETTIEVK</sequence>
<dbReference type="EMBL" id="FQUQ01000010">
    <property type="protein sequence ID" value="SHH04656.1"/>
    <property type="molecule type" value="Genomic_DNA"/>
</dbReference>
<feature type="chain" id="PRO_5012928902" description="P pilus assembly protein, chaperone PapD" evidence="1">
    <location>
        <begin position="24"/>
        <end position="270"/>
    </location>
</feature>
<proteinExistence type="predicted"/>
<evidence type="ECO:0000256" key="1">
    <source>
        <dbReference type="SAM" id="SignalP"/>
    </source>
</evidence>
<evidence type="ECO:0000313" key="2">
    <source>
        <dbReference type="EMBL" id="SHH04656.1"/>
    </source>
</evidence>
<dbReference type="AlphaFoldDB" id="A0A1M5PSV7"/>
<reference evidence="3" key="1">
    <citation type="submission" date="2016-11" db="EMBL/GenBank/DDBJ databases">
        <authorList>
            <person name="Varghese N."/>
            <person name="Submissions S."/>
        </authorList>
    </citation>
    <scope>NUCLEOTIDE SEQUENCE [LARGE SCALE GENOMIC DNA]</scope>
    <source>
        <strain evidence="3">DSM 16990</strain>
    </source>
</reference>
<dbReference type="Proteomes" id="UP000184287">
    <property type="component" value="Unassembled WGS sequence"/>
</dbReference>
<evidence type="ECO:0000313" key="3">
    <source>
        <dbReference type="Proteomes" id="UP000184287"/>
    </source>
</evidence>
<dbReference type="OrthoDB" id="700613at2"/>
<organism evidence="2 3">
    <name type="scientific">Pedobacter caeni</name>
    <dbReference type="NCBI Taxonomy" id="288992"/>
    <lineage>
        <taxon>Bacteria</taxon>
        <taxon>Pseudomonadati</taxon>
        <taxon>Bacteroidota</taxon>
        <taxon>Sphingobacteriia</taxon>
        <taxon>Sphingobacteriales</taxon>
        <taxon>Sphingobacteriaceae</taxon>
        <taxon>Pedobacter</taxon>
    </lineage>
</organism>
<dbReference type="RefSeq" id="WP_143166986.1">
    <property type="nucleotide sequence ID" value="NZ_FQUQ01000010.1"/>
</dbReference>
<gene>
    <name evidence="2" type="ORF">SAMN04488522_11071</name>
</gene>
<dbReference type="STRING" id="288992.SAMN04488522_11071"/>
<name>A0A1M5PSV7_9SPHI</name>
<protein>
    <recommendedName>
        <fullName evidence="4">P pilus assembly protein, chaperone PapD</fullName>
    </recommendedName>
</protein>
<feature type="signal peptide" evidence="1">
    <location>
        <begin position="1"/>
        <end position="23"/>
    </location>
</feature>
<evidence type="ECO:0008006" key="4">
    <source>
        <dbReference type="Google" id="ProtNLM"/>
    </source>
</evidence>
<keyword evidence="3" id="KW-1185">Reference proteome</keyword>